<dbReference type="EMBL" id="SMAR01000004">
    <property type="protein sequence ID" value="TCT42824.1"/>
    <property type="molecule type" value="Genomic_DNA"/>
</dbReference>
<evidence type="ECO:0000256" key="5">
    <source>
        <dbReference type="ARBA" id="ARBA00022692"/>
    </source>
</evidence>
<dbReference type="GO" id="GO:0015740">
    <property type="term" value="P:C4-dicarboxylate transport"/>
    <property type="evidence" value="ECO:0007669"/>
    <property type="project" value="TreeGrafter"/>
</dbReference>
<keyword evidence="7 9" id="KW-0472">Membrane</keyword>
<evidence type="ECO:0000256" key="8">
    <source>
        <dbReference type="ARBA" id="ARBA00038436"/>
    </source>
</evidence>
<dbReference type="GO" id="GO:0005886">
    <property type="term" value="C:plasma membrane"/>
    <property type="evidence" value="ECO:0007669"/>
    <property type="project" value="UniProtKB-SubCell"/>
</dbReference>
<evidence type="ECO:0000256" key="4">
    <source>
        <dbReference type="ARBA" id="ARBA00022519"/>
    </source>
</evidence>
<dbReference type="RefSeq" id="WP_132308946.1">
    <property type="nucleotide sequence ID" value="NZ_SMAR01000004.1"/>
</dbReference>
<dbReference type="InterPro" id="IPR007387">
    <property type="entry name" value="TRAP_DctQ"/>
</dbReference>
<dbReference type="InterPro" id="IPR055348">
    <property type="entry name" value="DctQ"/>
</dbReference>
<evidence type="ECO:0000313" key="12">
    <source>
        <dbReference type="Proteomes" id="UP000295097"/>
    </source>
</evidence>
<comment type="subunit">
    <text evidence="9">The complex comprises the extracytoplasmic solute receptor protein and the two transmembrane proteins.</text>
</comment>
<sequence length="196" mass="21278">MGLLLAAAACLSFINRPLLALGRWLAATLMGLMVVVILIQVFFRYGLNNALPWTEELARFMMLWMVSLMAPTAFRHGGLISIETLRCLLPKTVASLLNVVLLLVSAVVLWWGIGIGWSEVSGIGGRFAMPALKVPTAIDLSVWMKVPRAAMMASLATGVTLMFLVNCELLLRLLAELFGAGTRLKPLKPVAGLETE</sequence>
<dbReference type="Pfam" id="PF04290">
    <property type="entry name" value="DctQ"/>
    <property type="match status" value="1"/>
</dbReference>
<evidence type="ECO:0000256" key="6">
    <source>
        <dbReference type="ARBA" id="ARBA00022989"/>
    </source>
</evidence>
<feature type="domain" description="Tripartite ATP-independent periplasmic transporters DctQ component" evidence="10">
    <location>
        <begin position="33"/>
        <end position="173"/>
    </location>
</feature>
<organism evidence="11 12">
    <name type="scientific">Martelella mediterranea</name>
    <dbReference type="NCBI Taxonomy" id="293089"/>
    <lineage>
        <taxon>Bacteria</taxon>
        <taxon>Pseudomonadati</taxon>
        <taxon>Pseudomonadota</taxon>
        <taxon>Alphaproteobacteria</taxon>
        <taxon>Hyphomicrobiales</taxon>
        <taxon>Aurantimonadaceae</taxon>
        <taxon>Martelella</taxon>
    </lineage>
</organism>
<comment type="similarity">
    <text evidence="8 9">Belongs to the TRAP transporter small permease family.</text>
</comment>
<evidence type="ECO:0000256" key="2">
    <source>
        <dbReference type="ARBA" id="ARBA00022448"/>
    </source>
</evidence>
<feature type="transmembrane region" description="Helical" evidence="9">
    <location>
        <begin position="149"/>
        <end position="175"/>
    </location>
</feature>
<keyword evidence="12" id="KW-1185">Reference proteome</keyword>
<dbReference type="PANTHER" id="PTHR35011">
    <property type="entry name" value="2,3-DIKETO-L-GULONATE TRAP TRANSPORTER SMALL PERMEASE PROTEIN YIAM"/>
    <property type="match status" value="1"/>
</dbReference>
<evidence type="ECO:0000256" key="3">
    <source>
        <dbReference type="ARBA" id="ARBA00022475"/>
    </source>
</evidence>
<keyword evidence="5 9" id="KW-0812">Transmembrane</keyword>
<feature type="transmembrane region" description="Helical" evidence="9">
    <location>
        <begin position="24"/>
        <end position="45"/>
    </location>
</feature>
<proteinExistence type="inferred from homology"/>
<comment type="caution">
    <text evidence="11">The sequence shown here is derived from an EMBL/GenBank/DDBJ whole genome shotgun (WGS) entry which is preliminary data.</text>
</comment>
<comment type="subcellular location">
    <subcellularLocation>
        <location evidence="1 9">Cell inner membrane</location>
        <topology evidence="1 9">Multi-pass membrane protein</topology>
    </subcellularLocation>
</comment>
<protein>
    <recommendedName>
        <fullName evidence="9">TRAP transporter small permease protein</fullName>
    </recommendedName>
</protein>
<name>A0A4V2V4T6_9HYPH</name>
<feature type="transmembrane region" description="Helical" evidence="9">
    <location>
        <begin position="95"/>
        <end position="113"/>
    </location>
</feature>
<dbReference type="OrthoDB" id="4964541at2"/>
<feature type="transmembrane region" description="Helical" evidence="9">
    <location>
        <begin position="57"/>
        <end position="74"/>
    </location>
</feature>
<evidence type="ECO:0000259" key="10">
    <source>
        <dbReference type="Pfam" id="PF04290"/>
    </source>
</evidence>
<accession>A0A4V2V4T6</accession>
<keyword evidence="6 9" id="KW-1133">Transmembrane helix</keyword>
<comment type="function">
    <text evidence="9">Part of the tripartite ATP-independent periplasmic (TRAP) transport system.</text>
</comment>
<dbReference type="GO" id="GO:0022857">
    <property type="term" value="F:transmembrane transporter activity"/>
    <property type="evidence" value="ECO:0007669"/>
    <property type="project" value="UniProtKB-UniRule"/>
</dbReference>
<evidence type="ECO:0000256" key="7">
    <source>
        <dbReference type="ARBA" id="ARBA00023136"/>
    </source>
</evidence>
<dbReference type="PANTHER" id="PTHR35011:SF11">
    <property type="entry name" value="TRAP TRANSPORTER SMALL PERMEASE PROTEIN"/>
    <property type="match status" value="1"/>
</dbReference>
<evidence type="ECO:0000313" key="11">
    <source>
        <dbReference type="EMBL" id="TCT42824.1"/>
    </source>
</evidence>
<keyword evidence="3" id="KW-1003">Cell membrane</keyword>
<keyword evidence="2 9" id="KW-0813">Transport</keyword>
<gene>
    <name evidence="11" type="ORF">EDC90_1004125</name>
</gene>
<dbReference type="AlphaFoldDB" id="A0A4V2V4T6"/>
<dbReference type="Proteomes" id="UP000295097">
    <property type="component" value="Unassembled WGS sequence"/>
</dbReference>
<evidence type="ECO:0000256" key="1">
    <source>
        <dbReference type="ARBA" id="ARBA00004429"/>
    </source>
</evidence>
<evidence type="ECO:0000256" key="9">
    <source>
        <dbReference type="RuleBase" id="RU369079"/>
    </source>
</evidence>
<reference evidence="11 12" key="1">
    <citation type="submission" date="2019-03" db="EMBL/GenBank/DDBJ databases">
        <title>Freshwater and sediment microbial communities from various areas in North America, analyzing microbe dynamics in response to fracking.</title>
        <authorList>
            <person name="Lamendella R."/>
        </authorList>
    </citation>
    <scope>NUCLEOTIDE SEQUENCE [LARGE SCALE GENOMIC DNA]</scope>
    <source>
        <strain evidence="11 12">175.2</strain>
    </source>
</reference>
<keyword evidence="4 9" id="KW-0997">Cell inner membrane</keyword>